<gene>
    <name evidence="2" type="ORF">PLEPLA_LOCUS34550</name>
</gene>
<comment type="caution">
    <text evidence="2">The sequence shown here is derived from an EMBL/GenBank/DDBJ whole genome shotgun (WGS) entry which is preliminary data.</text>
</comment>
<accession>A0A9N7YWB9</accession>
<dbReference type="EMBL" id="CADEAL010003927">
    <property type="protein sequence ID" value="CAB1446830.1"/>
    <property type="molecule type" value="Genomic_DNA"/>
</dbReference>
<evidence type="ECO:0000313" key="2">
    <source>
        <dbReference type="EMBL" id="CAB1446830.1"/>
    </source>
</evidence>
<sequence>MSCRLEPGEELLLHPPPHAHLMGLMVEAHLGNKALTHLSVGGSRGHWDRLGLSHIVYRRWFLTPVTPFKELSSGGLRSAGPLSHRASQPRLLAPWEPGAQTD</sequence>
<dbReference type="Proteomes" id="UP001153269">
    <property type="component" value="Unassembled WGS sequence"/>
</dbReference>
<protein>
    <submittedName>
        <fullName evidence="2">Uncharacterized protein</fullName>
    </submittedName>
</protein>
<name>A0A9N7YWB9_PLEPL</name>
<dbReference type="AlphaFoldDB" id="A0A9N7YWB9"/>
<keyword evidence="3" id="KW-1185">Reference proteome</keyword>
<evidence type="ECO:0000256" key="1">
    <source>
        <dbReference type="SAM" id="MobiDB-lite"/>
    </source>
</evidence>
<feature type="region of interest" description="Disordered" evidence="1">
    <location>
        <begin position="73"/>
        <end position="102"/>
    </location>
</feature>
<organism evidence="2 3">
    <name type="scientific">Pleuronectes platessa</name>
    <name type="common">European plaice</name>
    <dbReference type="NCBI Taxonomy" id="8262"/>
    <lineage>
        <taxon>Eukaryota</taxon>
        <taxon>Metazoa</taxon>
        <taxon>Chordata</taxon>
        <taxon>Craniata</taxon>
        <taxon>Vertebrata</taxon>
        <taxon>Euteleostomi</taxon>
        <taxon>Actinopterygii</taxon>
        <taxon>Neopterygii</taxon>
        <taxon>Teleostei</taxon>
        <taxon>Neoteleostei</taxon>
        <taxon>Acanthomorphata</taxon>
        <taxon>Carangaria</taxon>
        <taxon>Pleuronectiformes</taxon>
        <taxon>Pleuronectoidei</taxon>
        <taxon>Pleuronectidae</taxon>
        <taxon>Pleuronectes</taxon>
    </lineage>
</organism>
<reference evidence="2" key="1">
    <citation type="submission" date="2020-03" db="EMBL/GenBank/DDBJ databases">
        <authorList>
            <person name="Weist P."/>
        </authorList>
    </citation>
    <scope>NUCLEOTIDE SEQUENCE</scope>
</reference>
<evidence type="ECO:0000313" key="3">
    <source>
        <dbReference type="Proteomes" id="UP001153269"/>
    </source>
</evidence>
<proteinExistence type="predicted"/>